<dbReference type="GO" id="GO:0009279">
    <property type="term" value="C:cell outer membrane"/>
    <property type="evidence" value="ECO:0007669"/>
    <property type="project" value="UniProtKB-SubCell"/>
</dbReference>
<sequence length="382" mass="39350">MKKITLAASAISVIAASTSAQAQSTVTLYGLLDVGIGYVKTTSGNSYQMLSGNLQGSRWGLKGQEDLGGGLKAIFQLENGYSVATGKLGQGGREFGRQATVGLTSASWGTVKLGRSYDATVDLVQGVTGDLYGAVFSTPANVDNNDNSMRVSNQIKYISPNYAGLQFEAQYALGGAAGAVGQGYTYSAGAAYTHGALSVAAAYFQATNPNPDAAKRSGWTSTTADSILNGASITAGYGTAHTIAISQVAGQYVIGPMTVGVGYSNTLFKADGFSTFNSTQKFNTGRAFIGYQVTPAITTAIGYAYTSATGNASAHYNQISAASMYALSKRTDVYAVAGYQRASGEQRTAAGGIQSALASVGDYGVDGTKDQTIAIVGIRHKF</sequence>
<evidence type="ECO:0000256" key="4">
    <source>
        <dbReference type="ARBA" id="ARBA00022452"/>
    </source>
</evidence>
<evidence type="ECO:0000313" key="14">
    <source>
        <dbReference type="Proteomes" id="UP000183487"/>
    </source>
</evidence>
<dbReference type="PANTHER" id="PTHR34501:SF9">
    <property type="entry name" value="MAJOR OUTER MEMBRANE PROTEIN P.IA"/>
    <property type="match status" value="1"/>
</dbReference>
<comment type="subcellular location">
    <subcellularLocation>
        <location evidence="1">Cell outer membrane</location>
        <topology evidence="1">Multi-pass membrane protein</topology>
    </subcellularLocation>
</comment>
<feature type="signal peptide" evidence="11">
    <location>
        <begin position="1"/>
        <end position="22"/>
    </location>
</feature>
<evidence type="ECO:0000256" key="5">
    <source>
        <dbReference type="ARBA" id="ARBA00022692"/>
    </source>
</evidence>
<dbReference type="GO" id="GO:0046930">
    <property type="term" value="C:pore complex"/>
    <property type="evidence" value="ECO:0007669"/>
    <property type="project" value="UniProtKB-KW"/>
</dbReference>
<keyword evidence="8" id="KW-0626">Porin</keyword>
<evidence type="ECO:0000256" key="7">
    <source>
        <dbReference type="ARBA" id="ARBA00023065"/>
    </source>
</evidence>
<dbReference type="EMBL" id="FNKP01000004">
    <property type="protein sequence ID" value="SDR53891.1"/>
    <property type="molecule type" value="Genomic_DNA"/>
</dbReference>
<keyword evidence="5" id="KW-0812">Transmembrane</keyword>
<dbReference type="OrthoDB" id="8982743at2"/>
<keyword evidence="4" id="KW-1134">Transmembrane beta strand</keyword>
<accession>A0A1H1JUZ5</accession>
<dbReference type="InterPro" id="IPR033900">
    <property type="entry name" value="Gram_neg_porin_domain"/>
</dbReference>
<dbReference type="SUPFAM" id="SSF56935">
    <property type="entry name" value="Porins"/>
    <property type="match status" value="1"/>
</dbReference>
<evidence type="ECO:0000313" key="13">
    <source>
        <dbReference type="EMBL" id="SDR53891.1"/>
    </source>
</evidence>
<keyword evidence="14" id="KW-1185">Reference proteome</keyword>
<dbReference type="AlphaFoldDB" id="A0A1H1JUZ5"/>
<evidence type="ECO:0000256" key="1">
    <source>
        <dbReference type="ARBA" id="ARBA00004571"/>
    </source>
</evidence>
<evidence type="ECO:0000256" key="8">
    <source>
        <dbReference type="ARBA" id="ARBA00023114"/>
    </source>
</evidence>
<keyword evidence="3" id="KW-0813">Transport</keyword>
<name>A0A1H1JUZ5_9BURK</name>
<organism evidence="13 14">
    <name type="scientific">Paraburkholderia fungorum</name>
    <dbReference type="NCBI Taxonomy" id="134537"/>
    <lineage>
        <taxon>Bacteria</taxon>
        <taxon>Pseudomonadati</taxon>
        <taxon>Pseudomonadota</taxon>
        <taxon>Betaproteobacteria</taxon>
        <taxon>Burkholderiales</taxon>
        <taxon>Burkholderiaceae</taxon>
        <taxon>Paraburkholderia</taxon>
    </lineage>
</organism>
<protein>
    <submittedName>
        <fullName evidence="13">Outer membrane protein (Porin)</fullName>
    </submittedName>
</protein>
<dbReference type="InterPro" id="IPR023614">
    <property type="entry name" value="Porin_dom_sf"/>
</dbReference>
<reference evidence="14" key="1">
    <citation type="submission" date="2016-10" db="EMBL/GenBank/DDBJ databases">
        <authorList>
            <person name="Varghese N."/>
        </authorList>
    </citation>
    <scope>NUCLEOTIDE SEQUENCE [LARGE SCALE GENOMIC DNA]</scope>
    <source>
        <strain evidence="14">GAS106B</strain>
    </source>
</reference>
<dbReference type="GO" id="GO:0034220">
    <property type="term" value="P:monoatomic ion transmembrane transport"/>
    <property type="evidence" value="ECO:0007669"/>
    <property type="project" value="InterPro"/>
</dbReference>
<dbReference type="Proteomes" id="UP000183487">
    <property type="component" value="Unassembled WGS sequence"/>
</dbReference>
<feature type="domain" description="Porin" evidence="12">
    <location>
        <begin position="10"/>
        <end position="344"/>
    </location>
</feature>
<feature type="chain" id="PRO_5010219915" evidence="11">
    <location>
        <begin position="23"/>
        <end position="382"/>
    </location>
</feature>
<dbReference type="InterPro" id="IPR002299">
    <property type="entry name" value="Porin_Neis"/>
</dbReference>
<keyword evidence="7" id="KW-0406">Ion transport</keyword>
<keyword evidence="10" id="KW-0998">Cell outer membrane</keyword>
<dbReference type="Gene3D" id="2.40.160.10">
    <property type="entry name" value="Porin"/>
    <property type="match status" value="1"/>
</dbReference>
<keyword evidence="9" id="KW-0472">Membrane</keyword>
<keyword evidence="6 11" id="KW-0732">Signal</keyword>
<proteinExistence type="predicted"/>
<dbReference type="InterPro" id="IPR050298">
    <property type="entry name" value="Gram-neg_bact_OMP"/>
</dbReference>
<dbReference type="PRINTS" id="PR00182">
    <property type="entry name" value="ECOLNEIPORIN"/>
</dbReference>
<dbReference type="CDD" id="cd00342">
    <property type="entry name" value="gram_neg_porins"/>
    <property type="match status" value="1"/>
</dbReference>
<evidence type="ECO:0000256" key="3">
    <source>
        <dbReference type="ARBA" id="ARBA00022448"/>
    </source>
</evidence>
<dbReference type="PANTHER" id="PTHR34501">
    <property type="entry name" value="PROTEIN YDDL-RELATED"/>
    <property type="match status" value="1"/>
</dbReference>
<dbReference type="GO" id="GO:0015288">
    <property type="term" value="F:porin activity"/>
    <property type="evidence" value="ECO:0007669"/>
    <property type="project" value="UniProtKB-KW"/>
</dbReference>
<evidence type="ECO:0000256" key="9">
    <source>
        <dbReference type="ARBA" id="ARBA00023136"/>
    </source>
</evidence>
<evidence type="ECO:0000256" key="10">
    <source>
        <dbReference type="ARBA" id="ARBA00023237"/>
    </source>
</evidence>
<dbReference type="InterPro" id="IPR001702">
    <property type="entry name" value="Porin_Gram-ve"/>
</dbReference>
<dbReference type="RefSeq" id="WP_074773748.1">
    <property type="nucleotide sequence ID" value="NZ_FNKP01000004.1"/>
</dbReference>
<evidence type="ECO:0000256" key="6">
    <source>
        <dbReference type="ARBA" id="ARBA00022729"/>
    </source>
</evidence>
<dbReference type="Pfam" id="PF13609">
    <property type="entry name" value="Porin_4"/>
    <property type="match status" value="1"/>
</dbReference>
<gene>
    <name evidence="13" type="ORF">SAMN05443245_7298</name>
</gene>
<comment type="subunit">
    <text evidence="2">Homotrimer.</text>
</comment>
<evidence type="ECO:0000256" key="2">
    <source>
        <dbReference type="ARBA" id="ARBA00011233"/>
    </source>
</evidence>
<dbReference type="PRINTS" id="PR00184">
    <property type="entry name" value="NEISSPPORIN"/>
</dbReference>
<evidence type="ECO:0000256" key="11">
    <source>
        <dbReference type="SAM" id="SignalP"/>
    </source>
</evidence>
<evidence type="ECO:0000259" key="12">
    <source>
        <dbReference type="Pfam" id="PF13609"/>
    </source>
</evidence>